<dbReference type="AlphaFoldDB" id="A0A7V7YJ92"/>
<evidence type="ECO:0000259" key="3">
    <source>
        <dbReference type="PROSITE" id="PS51898"/>
    </source>
</evidence>
<evidence type="ECO:0000256" key="1">
    <source>
        <dbReference type="ARBA" id="ARBA00022908"/>
    </source>
</evidence>
<reference evidence="4 5" key="1">
    <citation type="submission" date="2019-10" db="EMBL/GenBank/DDBJ databases">
        <title>Halotolerant bacteria associated to Saharan-endemic halophytes Stipa tenacissima L. and Atriplex halimus L mitigate salt stress and promote growth of tomato plants.</title>
        <authorList>
            <person name="Dif G."/>
        </authorList>
    </citation>
    <scope>NUCLEOTIDE SEQUENCE [LARGE SCALE GENOMIC DNA]</scope>
    <source>
        <strain evidence="4 5">IS26</strain>
    </source>
</reference>
<dbReference type="GO" id="GO:0006310">
    <property type="term" value="P:DNA recombination"/>
    <property type="evidence" value="ECO:0007669"/>
    <property type="project" value="UniProtKB-KW"/>
</dbReference>
<dbReference type="CDD" id="cd01184">
    <property type="entry name" value="INT_C_like_1"/>
    <property type="match status" value="1"/>
</dbReference>
<keyword evidence="1" id="KW-0229">DNA integration</keyword>
<accession>A0A7V7YJ92</accession>
<evidence type="ECO:0000313" key="5">
    <source>
        <dbReference type="Proteomes" id="UP000449004"/>
    </source>
</evidence>
<dbReference type="PANTHER" id="PTHR30349">
    <property type="entry name" value="PHAGE INTEGRASE-RELATED"/>
    <property type="match status" value="1"/>
</dbReference>
<dbReference type="InterPro" id="IPR002104">
    <property type="entry name" value="Integrase_catalytic"/>
</dbReference>
<comment type="caution">
    <text evidence="4">The sequence shown here is derived from an EMBL/GenBank/DDBJ whole genome shotgun (WGS) entry which is preliminary data.</text>
</comment>
<dbReference type="PROSITE" id="PS51898">
    <property type="entry name" value="TYR_RECOMBINASE"/>
    <property type="match status" value="1"/>
</dbReference>
<proteinExistence type="predicted"/>
<dbReference type="Pfam" id="PF00589">
    <property type="entry name" value="Phage_integrase"/>
    <property type="match status" value="1"/>
</dbReference>
<organism evidence="4 5">
    <name type="scientific">Stenotrophomonas rhizophila</name>
    <dbReference type="NCBI Taxonomy" id="216778"/>
    <lineage>
        <taxon>Bacteria</taxon>
        <taxon>Pseudomonadati</taxon>
        <taxon>Pseudomonadota</taxon>
        <taxon>Gammaproteobacteria</taxon>
        <taxon>Lysobacterales</taxon>
        <taxon>Lysobacteraceae</taxon>
        <taxon>Stenotrophomonas</taxon>
    </lineage>
</organism>
<feature type="domain" description="Tyr recombinase" evidence="3">
    <location>
        <begin position="214"/>
        <end position="437"/>
    </location>
</feature>
<dbReference type="Gene3D" id="1.10.443.10">
    <property type="entry name" value="Intergrase catalytic core"/>
    <property type="match status" value="1"/>
</dbReference>
<dbReference type="GO" id="GO:0003677">
    <property type="term" value="F:DNA binding"/>
    <property type="evidence" value="ECO:0007669"/>
    <property type="project" value="InterPro"/>
</dbReference>
<protein>
    <submittedName>
        <fullName evidence="4">Tyrosine-type recombinase/integrase</fullName>
    </submittedName>
</protein>
<evidence type="ECO:0000313" key="4">
    <source>
        <dbReference type="EMBL" id="KAB7632185.1"/>
    </source>
</evidence>
<evidence type="ECO:0000256" key="2">
    <source>
        <dbReference type="ARBA" id="ARBA00023172"/>
    </source>
</evidence>
<dbReference type="InterPro" id="IPR011010">
    <property type="entry name" value="DNA_brk_join_enz"/>
</dbReference>
<dbReference type="EMBL" id="WELC01000003">
    <property type="protein sequence ID" value="KAB7632185.1"/>
    <property type="molecule type" value="Genomic_DNA"/>
</dbReference>
<dbReference type="InterPro" id="IPR013762">
    <property type="entry name" value="Integrase-like_cat_sf"/>
</dbReference>
<keyword evidence="2" id="KW-0233">DNA recombination</keyword>
<name>A0A7V7YJ92_9GAMM</name>
<dbReference type="InterPro" id="IPR050090">
    <property type="entry name" value="Tyrosine_recombinase_XerCD"/>
</dbReference>
<dbReference type="RefSeq" id="WP_152151136.1">
    <property type="nucleotide sequence ID" value="NZ_WELC01000003.1"/>
</dbReference>
<sequence length="469" mass="52357">MENAKTTPSPSQADAGDSTVKIEFVKVGRVKFCGVEISNAKSRTHFEELLRFALEKTARPGARKNGTIYPPSLPLATPAGLLSEEIADYLLHMKRRNIRPSSIEASARSLSNLQKVCGDIRVTHIERRHIYMLCDLLRWQPRSRTHAGRELKLLSAEELIELGKSMDVPSPATSSFALQRALLSAFFNALLNAKAIAASPMDAFGKVRKDLVGVQPKRNRSLGDVELQRVFEPASFAPWAKKWPHRWWGPILGLYTGARIGEIAQLKVADISLEEDTWFIYLRVTADDDLAQAKGAKSRQSLKGPSAIRKIPIAQPLLDAGFLEFLEDIKEAKHPRLFPHLSAGINQKTGETNARYSQALVHQFGAYMKTLGFSKGTSFHSFRHTLINSLISKGYTTSQIALITGHSTIGQVREDEAPVIKGAYEGMLPEQARPLSMRMLEDFTPPVVLPKYVRGQFKERLRDKKSFYP</sequence>
<gene>
    <name evidence="4" type="ORF">F9K92_02875</name>
</gene>
<dbReference type="GO" id="GO:0015074">
    <property type="term" value="P:DNA integration"/>
    <property type="evidence" value="ECO:0007669"/>
    <property type="project" value="UniProtKB-KW"/>
</dbReference>
<dbReference type="Proteomes" id="UP000449004">
    <property type="component" value="Unassembled WGS sequence"/>
</dbReference>
<dbReference type="PANTHER" id="PTHR30349:SF64">
    <property type="entry name" value="PROPHAGE INTEGRASE INTD-RELATED"/>
    <property type="match status" value="1"/>
</dbReference>
<dbReference type="SUPFAM" id="SSF56349">
    <property type="entry name" value="DNA breaking-rejoining enzymes"/>
    <property type="match status" value="1"/>
</dbReference>